<dbReference type="InterPro" id="IPR023795">
    <property type="entry name" value="Serpin_CS"/>
</dbReference>
<dbReference type="GO" id="GO:0004867">
    <property type="term" value="F:serine-type endopeptidase inhibitor activity"/>
    <property type="evidence" value="ECO:0007669"/>
    <property type="project" value="InterPro"/>
</dbReference>
<dbReference type="GO" id="GO:0005615">
    <property type="term" value="C:extracellular space"/>
    <property type="evidence" value="ECO:0007669"/>
    <property type="project" value="InterPro"/>
</dbReference>
<evidence type="ECO:0000313" key="5">
    <source>
        <dbReference type="Proteomes" id="UP000008068"/>
    </source>
</evidence>
<dbReference type="InterPro" id="IPR023796">
    <property type="entry name" value="Serpin_dom"/>
</dbReference>
<feature type="domain" description="Serpin" evidence="3">
    <location>
        <begin position="11"/>
        <end position="388"/>
    </location>
</feature>
<evidence type="ECO:0000256" key="2">
    <source>
        <dbReference type="RuleBase" id="RU000411"/>
    </source>
</evidence>
<keyword evidence="5" id="KW-1185">Reference proteome</keyword>
<dbReference type="Gene3D" id="2.30.39.10">
    <property type="entry name" value="Alpha-1-antitrypsin, domain 1"/>
    <property type="match status" value="1"/>
</dbReference>
<dbReference type="STRING" id="135651.G0NEJ0"/>
<dbReference type="PANTHER" id="PTHR11461:SF211">
    <property type="entry name" value="GH10112P-RELATED"/>
    <property type="match status" value="1"/>
</dbReference>
<dbReference type="EMBL" id="GL379873">
    <property type="protein sequence ID" value="EGT58939.1"/>
    <property type="molecule type" value="Genomic_DNA"/>
</dbReference>
<protein>
    <recommendedName>
        <fullName evidence="3">Serpin domain-containing protein</fullName>
    </recommendedName>
</protein>
<reference evidence="5" key="1">
    <citation type="submission" date="2011-07" db="EMBL/GenBank/DDBJ databases">
        <authorList>
            <consortium name="Caenorhabditis brenneri Sequencing and Analysis Consortium"/>
            <person name="Wilson R.K."/>
        </authorList>
    </citation>
    <scope>NUCLEOTIDE SEQUENCE [LARGE SCALE GENOMIC DNA]</scope>
    <source>
        <strain evidence="5">PB2801</strain>
    </source>
</reference>
<evidence type="ECO:0000313" key="4">
    <source>
        <dbReference type="EMBL" id="EGT58939.1"/>
    </source>
</evidence>
<comment type="similarity">
    <text evidence="1 2">Belongs to the serpin family.</text>
</comment>
<dbReference type="SMART" id="SM00093">
    <property type="entry name" value="SERPIN"/>
    <property type="match status" value="1"/>
</dbReference>
<name>G0NEJ0_CAEBE</name>
<dbReference type="Gene3D" id="3.30.497.10">
    <property type="entry name" value="Antithrombin, subunit I, domain 2"/>
    <property type="match status" value="1"/>
</dbReference>
<accession>G0NEJ0</accession>
<dbReference type="AlphaFoldDB" id="G0NEJ0"/>
<dbReference type="InterPro" id="IPR042185">
    <property type="entry name" value="Serpin_sf_2"/>
</dbReference>
<gene>
    <name evidence="4" type="ORF">CAEBREN_00029</name>
</gene>
<evidence type="ECO:0000259" key="3">
    <source>
        <dbReference type="SMART" id="SM00093"/>
    </source>
</evidence>
<dbReference type="InterPro" id="IPR000215">
    <property type="entry name" value="Serpin_fam"/>
</dbReference>
<dbReference type="OMA" id="HYSSANE"/>
<dbReference type="SUPFAM" id="SSF56574">
    <property type="entry name" value="Serpins"/>
    <property type="match status" value="1"/>
</dbReference>
<dbReference type="Pfam" id="PF00079">
    <property type="entry name" value="Serpin"/>
    <property type="match status" value="1"/>
</dbReference>
<dbReference type="eggNOG" id="KOG2392">
    <property type="taxonomic scope" value="Eukaryota"/>
</dbReference>
<dbReference type="Proteomes" id="UP000008068">
    <property type="component" value="Unassembled WGS sequence"/>
</dbReference>
<evidence type="ECO:0000256" key="1">
    <source>
        <dbReference type="ARBA" id="ARBA00009500"/>
    </source>
</evidence>
<dbReference type="InterPro" id="IPR036186">
    <property type="entry name" value="Serpin_sf"/>
</dbReference>
<organism evidence="5">
    <name type="scientific">Caenorhabditis brenneri</name>
    <name type="common">Nematode worm</name>
    <dbReference type="NCBI Taxonomy" id="135651"/>
    <lineage>
        <taxon>Eukaryota</taxon>
        <taxon>Metazoa</taxon>
        <taxon>Ecdysozoa</taxon>
        <taxon>Nematoda</taxon>
        <taxon>Chromadorea</taxon>
        <taxon>Rhabditida</taxon>
        <taxon>Rhabditina</taxon>
        <taxon>Rhabditomorpha</taxon>
        <taxon>Rhabditoidea</taxon>
        <taxon>Rhabditidae</taxon>
        <taxon>Peloderinae</taxon>
        <taxon>Caenorhabditis</taxon>
    </lineage>
</organism>
<dbReference type="HOGENOM" id="CLU_023330_0_3_1"/>
<proteinExistence type="inferred from homology"/>
<dbReference type="PANTHER" id="PTHR11461">
    <property type="entry name" value="SERINE PROTEASE INHIBITOR, SERPIN"/>
    <property type="match status" value="1"/>
</dbReference>
<dbReference type="InParanoid" id="G0NEJ0"/>
<dbReference type="InterPro" id="IPR042178">
    <property type="entry name" value="Serpin_sf_1"/>
</dbReference>
<dbReference type="PROSITE" id="PS00284">
    <property type="entry name" value="SERPIN"/>
    <property type="match status" value="1"/>
</dbReference>
<sequence>MFLLPETQFGLNFLNTLPCHNESLVFSPISIALVLSLLHSGSRGKTREQIGDALLNGASDAQFLNHYSSANEEILSGKKTLIQESIWEPTKKNYMNHVLKEKLVGVEVNLANRIYLKEGISINSSYLTNIGQYYKAQAKNLPSSTVDAVQEINNFVNESTKGNIQNIATEDLVEHSIALLINAIYFKGDWKNKFERTYVRSGDFTTFNGEVTSKRYMIDFAFDDDYSSDDIFEVVHLKYFDERFELAIFLPKQRNTLKHELGKLDAKRFQNLMTNRSKKLLNIQIPKFKIETSVSSLKTNLGKLGVTEVFSESADLSAIAENLSVTDGLHKAMIEVDEDGTKAAAVTMVMLDESTGGELDPTYFIADHPFLFALAFENHPLFIGVLNK</sequence>
<dbReference type="OrthoDB" id="671595at2759"/>
<dbReference type="MEROPS" id="I04.074"/>